<organism evidence="1 2">
    <name type="scientific">Roseiflexus castenholzii (strain DSM 13941 / HLO8)</name>
    <dbReference type="NCBI Taxonomy" id="383372"/>
    <lineage>
        <taxon>Bacteria</taxon>
        <taxon>Bacillati</taxon>
        <taxon>Chloroflexota</taxon>
        <taxon>Chloroflexia</taxon>
        <taxon>Chloroflexales</taxon>
        <taxon>Roseiflexineae</taxon>
        <taxon>Roseiflexaceae</taxon>
        <taxon>Roseiflexus</taxon>
    </lineage>
</organism>
<dbReference type="Proteomes" id="UP000000263">
    <property type="component" value="Chromosome"/>
</dbReference>
<dbReference type="AlphaFoldDB" id="A7NHU0"/>
<dbReference type="RefSeq" id="WP_012119467.1">
    <property type="nucleotide sequence ID" value="NC_009767.1"/>
</dbReference>
<dbReference type="SUPFAM" id="SSF159245">
    <property type="entry name" value="AttH-like"/>
    <property type="match status" value="1"/>
</dbReference>
<gene>
    <name evidence="1" type="ordered locus">Rcas_0923</name>
</gene>
<reference evidence="1 2" key="1">
    <citation type="submission" date="2007-08" db="EMBL/GenBank/DDBJ databases">
        <title>Complete sequence of Roseiflexus castenholzii DSM 13941.</title>
        <authorList>
            <consortium name="US DOE Joint Genome Institute"/>
            <person name="Copeland A."/>
            <person name="Lucas S."/>
            <person name="Lapidus A."/>
            <person name="Barry K."/>
            <person name="Glavina del Rio T."/>
            <person name="Dalin E."/>
            <person name="Tice H."/>
            <person name="Pitluck S."/>
            <person name="Thompson L.S."/>
            <person name="Brettin T."/>
            <person name="Bruce D."/>
            <person name="Detter J.C."/>
            <person name="Han C."/>
            <person name="Tapia R."/>
            <person name="Schmutz J."/>
            <person name="Larimer F."/>
            <person name="Land M."/>
            <person name="Hauser L."/>
            <person name="Kyrpides N."/>
            <person name="Mikhailova N."/>
            <person name="Bryant D.A."/>
            <person name="Hanada S."/>
            <person name="Tsukatani Y."/>
            <person name="Richardson P."/>
        </authorList>
    </citation>
    <scope>NUCLEOTIDE SEQUENCE [LARGE SCALE GENOMIC DNA]</scope>
    <source>
        <strain evidence="2">DSM 13941 / HLO8</strain>
    </source>
</reference>
<dbReference type="Gene3D" id="2.40.370.10">
    <property type="entry name" value="AttH-like domain"/>
    <property type="match status" value="1"/>
</dbReference>
<protein>
    <recommendedName>
        <fullName evidence="3">AttH domain-containing protein</fullName>
    </recommendedName>
</protein>
<dbReference type="STRING" id="383372.Rcas_0923"/>
<evidence type="ECO:0000313" key="1">
    <source>
        <dbReference type="EMBL" id="ABU57037.1"/>
    </source>
</evidence>
<dbReference type="eggNOG" id="COG5621">
    <property type="taxonomic scope" value="Bacteria"/>
</dbReference>
<proteinExistence type="predicted"/>
<evidence type="ECO:0000313" key="2">
    <source>
        <dbReference type="Proteomes" id="UP000000263"/>
    </source>
</evidence>
<keyword evidence="2" id="KW-1185">Reference proteome</keyword>
<dbReference type="HOGENOM" id="CLU_576021_0_0_0"/>
<dbReference type="KEGG" id="rca:Rcas_0923"/>
<dbReference type="InterPro" id="IPR023374">
    <property type="entry name" value="AttH-like_dom_sf"/>
</dbReference>
<evidence type="ECO:0008006" key="3">
    <source>
        <dbReference type="Google" id="ProtNLM"/>
    </source>
</evidence>
<dbReference type="EMBL" id="CP000804">
    <property type="protein sequence ID" value="ABU57037.1"/>
    <property type="molecule type" value="Genomic_DNA"/>
</dbReference>
<name>A7NHU0_ROSCS</name>
<accession>A7NHU0</accession>
<sequence>MTSEFDEQADASMMINAGVRRQEWRSYPYLLVPDDPQLRFPQAEGYQDMASDTYYASGIVQGEQTGKRYAFFVIFARLSGFSSASGIDMHLGALFDLANGGYTTFASYDLPPKRWFRQRLTITRGHLGVAWNSPCWKSRFWARYDASGDLVPFGYTLDVCGRDSRGDPLALDLVVDAVKPPQPVGGPVHNGAITVMGQPNTRSYFQSLSYRGSLRWRGVEEAVWGDIGWLDRQWFPEYVGAYSGILADRYSHQWAQMSFDNGWELSLWRNFARHERNREIPFSGLTITDPEGRTSFTDAYRIEALSYCRDEGYVTPLYAPVQRLFGVRGDRRYFLDAYRFHVPSLDLIVTSTPLAPAPAHRMPVDYLTGPTRLEGTMAGRPVTGYGFNERTLGLWRPWELCQALADSLRPLVDEGKAPSTLVQAIDDARLAIDTKRTNEARRILDRQVRPALDTLPESQCQRLIRLGNDLAAML</sequence>